<evidence type="ECO:0000256" key="1">
    <source>
        <dbReference type="SAM" id="MobiDB-lite"/>
    </source>
</evidence>
<sequence>MSRVHNRTLPQFSELRSVPNVSTSDGNVQPPNDENVQSQAVTFNPRNRCKNWTLRQIPDLTSFLQLDTWDLSLMQSLCEKQMMNVPNYSQNNPILGISSSVESAINITNGRDLPEITIYVSATVNQTTDRTSKETENRRGENRANPE</sequence>
<gene>
    <name evidence="2" type="ORF">RF55_1434</name>
</gene>
<dbReference type="PaxDb" id="67767-A0A0J7P0P4"/>
<name>A0A0J7P0P4_LASNI</name>
<proteinExistence type="predicted"/>
<keyword evidence="3" id="KW-1185">Reference proteome</keyword>
<feature type="region of interest" description="Disordered" evidence="1">
    <location>
        <begin position="126"/>
        <end position="147"/>
    </location>
</feature>
<comment type="caution">
    <text evidence="2">The sequence shown here is derived from an EMBL/GenBank/DDBJ whole genome shotgun (WGS) entry which is preliminary data.</text>
</comment>
<feature type="region of interest" description="Disordered" evidence="1">
    <location>
        <begin position="1"/>
        <end position="35"/>
    </location>
</feature>
<feature type="compositionally biased region" description="Polar residues" evidence="1">
    <location>
        <begin position="19"/>
        <end position="35"/>
    </location>
</feature>
<organism evidence="2 3">
    <name type="scientific">Lasius niger</name>
    <name type="common">Black garden ant</name>
    <dbReference type="NCBI Taxonomy" id="67767"/>
    <lineage>
        <taxon>Eukaryota</taxon>
        <taxon>Metazoa</taxon>
        <taxon>Ecdysozoa</taxon>
        <taxon>Arthropoda</taxon>
        <taxon>Hexapoda</taxon>
        <taxon>Insecta</taxon>
        <taxon>Pterygota</taxon>
        <taxon>Neoptera</taxon>
        <taxon>Endopterygota</taxon>
        <taxon>Hymenoptera</taxon>
        <taxon>Apocrita</taxon>
        <taxon>Aculeata</taxon>
        <taxon>Formicoidea</taxon>
        <taxon>Formicidae</taxon>
        <taxon>Formicinae</taxon>
        <taxon>Lasius</taxon>
        <taxon>Lasius</taxon>
    </lineage>
</organism>
<dbReference type="Proteomes" id="UP000036403">
    <property type="component" value="Unassembled WGS sequence"/>
</dbReference>
<reference evidence="2 3" key="1">
    <citation type="submission" date="2015-04" db="EMBL/GenBank/DDBJ databases">
        <title>Lasius niger genome sequencing.</title>
        <authorList>
            <person name="Konorov E.A."/>
            <person name="Nikitin M.A."/>
            <person name="Kirill M.V."/>
            <person name="Chang P."/>
        </authorList>
    </citation>
    <scope>NUCLEOTIDE SEQUENCE [LARGE SCALE GENOMIC DNA]</scope>
    <source>
        <tissue evidence="2">Whole</tissue>
    </source>
</reference>
<feature type="compositionally biased region" description="Basic and acidic residues" evidence="1">
    <location>
        <begin position="130"/>
        <end position="147"/>
    </location>
</feature>
<protein>
    <submittedName>
        <fullName evidence="2">Zinc finger protein 860</fullName>
    </submittedName>
</protein>
<evidence type="ECO:0000313" key="2">
    <source>
        <dbReference type="EMBL" id="KMQ98205.1"/>
    </source>
</evidence>
<evidence type="ECO:0000313" key="3">
    <source>
        <dbReference type="Proteomes" id="UP000036403"/>
    </source>
</evidence>
<dbReference type="AlphaFoldDB" id="A0A0J7P0P4"/>
<dbReference type="EMBL" id="LBMM01000498">
    <property type="protein sequence ID" value="KMQ98205.1"/>
    <property type="molecule type" value="Genomic_DNA"/>
</dbReference>
<accession>A0A0J7P0P4</accession>